<evidence type="ECO:0000256" key="2">
    <source>
        <dbReference type="ARBA" id="ARBA00007779"/>
    </source>
</evidence>
<dbReference type="InterPro" id="IPR027815">
    <property type="entry name" value="CSC1/OSCA1-like_cyt"/>
</dbReference>
<evidence type="ECO:0000259" key="12">
    <source>
        <dbReference type="Pfam" id="PF14703"/>
    </source>
</evidence>
<evidence type="ECO:0000256" key="7">
    <source>
        <dbReference type="SAM" id="Coils"/>
    </source>
</evidence>
<feature type="domain" description="CSC1/OSCA1-like cytosolic" evidence="12">
    <location>
        <begin position="225"/>
        <end position="472"/>
    </location>
</feature>
<dbReference type="GO" id="GO:0005886">
    <property type="term" value="C:plasma membrane"/>
    <property type="evidence" value="ECO:0007669"/>
    <property type="project" value="TreeGrafter"/>
</dbReference>
<evidence type="ECO:0000256" key="4">
    <source>
        <dbReference type="ARBA" id="ARBA00022692"/>
    </source>
</evidence>
<accession>A0AAD4HXR0</accession>
<feature type="transmembrane region" description="Helical" evidence="9">
    <location>
        <begin position="487"/>
        <end position="513"/>
    </location>
</feature>
<dbReference type="Pfam" id="PF02714">
    <property type="entry name" value="RSN1_7TM"/>
    <property type="match status" value="1"/>
</dbReference>
<feature type="transmembrane region" description="Helical" evidence="9">
    <location>
        <begin position="738"/>
        <end position="759"/>
    </location>
</feature>
<feature type="region of interest" description="Disordered" evidence="8">
    <location>
        <begin position="1076"/>
        <end position="1103"/>
    </location>
</feature>
<feature type="coiled-coil region" evidence="7">
    <location>
        <begin position="263"/>
        <end position="290"/>
    </location>
</feature>
<evidence type="ECO:0000313" key="13">
    <source>
        <dbReference type="EMBL" id="KAG7291259.1"/>
    </source>
</evidence>
<dbReference type="PANTHER" id="PTHR13018:SF53">
    <property type="entry name" value="DUF221 DOMAIN PROTEIN"/>
    <property type="match status" value="1"/>
</dbReference>
<evidence type="ECO:0008006" key="15">
    <source>
        <dbReference type="Google" id="ProtNLM"/>
    </source>
</evidence>
<comment type="similarity">
    <text evidence="2">Belongs to the CSC1 (TC 1.A.17) family.</text>
</comment>
<protein>
    <recommendedName>
        <fullName evidence="15">DUF221-domain-containing protein</fullName>
    </recommendedName>
</protein>
<sequence length="1103" mass="122920">MDWASHLAHLDKRIFGVDENDDGRIGSGRNDSDGGGTLSTLNNTQKDSASLASLGSTFIPVVIYSAICFLFFFVFRRKCRRVYSPRTFPSLRAPENPTPELPGGWFDWIKPFFAITDEYILNNCSLDGFFFLRFLRILSVICFAGICIVWPILLPVNSTGGSGSVELDSLTIGNIASAKSFYAHVVVAWTFFGFVLFMVCRECIYYVNLRQAYLLSPNYSKRLSSRTVLFTCIPKPYADEAKLRKLFGDSAKKLWIVKDTSALRALVEDREETADRLQQAEVKLIRLANVARQRHLRKQPASSTLNAHLNHAVETAPDEGSQHDAEKGHVINTAIQFAERQLSVLDSPTLEKPPDPDYTHPYGLDPSLPDVRGSVAAQWLPVQSRPYHRPLRNFGRRVDTIRWTRERLKVLNREIWKLRRRHRGGDGAPLNAAFIEFDSQASAQAAFQILAHHQPLHMSPRYIGLQPDEIIWGALRIRWWEHIMRRFFMMGVIAAGIIFWSIPAVLVGMVSNIDSLSKMIFFLKWIKELPGPILGVIQGLLPALALTWLMAAVPWMLRGCARVAGVPSHALVELFVQHAYFAFQVVQVFLVTTLTSAASAAIIDVLKDPLSVKDVLSQNLPKASNFYLSYILIQCLGGGSARLASFGDLIRHQLIAKAIQNPRRRFFRWKRLTKIHWGAEYPRFTNMGVIAISYSCIAPLILVFAGLGMLFTSYVYRYGLLYVYDSRFDTKGLFYPRALMQLLVGLYIAEVCLVGLFALKSAFGPLLLMVIFLVFTALVHVSLHEAVTPLLYNLPRTLALEKDIGPIAEDERPGEETARPTEPTGGLAADYYNMSDDDENHDEEFPDAPPYRRLDTDDKLRGIEGSSSIKYHVTEWTKSLFKTKLKSALNPTTTNPNSHPASQPPLSGPGIPLTRILTQIKILITPDPSRKPNFFLTFLHPEIYQDFRTLQPTVNPQPDNRPPRRLRQARLLAARDVVAGPAAVAAARRGAREQAGGGALQGRGVASDRGYGPPSPWLDQCIVGLSIPCGDLVYDIGAVTAQDTRLLPILDLESGAHLSVALTYTVGCRTSFEEMTKNDATATQASADSEGKDDGPKGEGNEP</sequence>
<feature type="transmembrane region" description="Helical" evidence="9">
    <location>
        <begin position="533"/>
        <end position="557"/>
    </location>
</feature>
<comment type="caution">
    <text evidence="13">The sequence shown here is derived from an EMBL/GenBank/DDBJ whole genome shotgun (WGS) entry which is preliminary data.</text>
</comment>
<name>A0AAD4HXR0_9PEZI</name>
<keyword evidence="4 9" id="KW-0812">Transmembrane</keyword>
<feature type="transmembrane region" description="Helical" evidence="9">
    <location>
        <begin position="691"/>
        <end position="718"/>
    </location>
</feature>
<feature type="compositionally biased region" description="Basic and acidic residues" evidence="8">
    <location>
        <begin position="1089"/>
        <end position="1103"/>
    </location>
</feature>
<comment type="subcellular location">
    <subcellularLocation>
        <location evidence="1">Membrane</location>
        <topology evidence="1">Multi-pass membrane protein</topology>
    </subcellularLocation>
</comment>
<feature type="domain" description="CSC1/OSCA1-like N-terminal transmembrane" evidence="11">
    <location>
        <begin position="54"/>
        <end position="202"/>
    </location>
</feature>
<evidence type="ECO:0000256" key="8">
    <source>
        <dbReference type="SAM" id="MobiDB-lite"/>
    </source>
</evidence>
<keyword evidence="7" id="KW-0175">Coiled coil</keyword>
<evidence type="ECO:0000256" key="1">
    <source>
        <dbReference type="ARBA" id="ARBA00004141"/>
    </source>
</evidence>
<dbReference type="Pfam" id="PF13967">
    <property type="entry name" value="RSN1_TM"/>
    <property type="match status" value="1"/>
</dbReference>
<dbReference type="AlphaFoldDB" id="A0AAD4HXR0"/>
<feature type="compositionally biased region" description="Acidic residues" evidence="8">
    <location>
        <begin position="835"/>
        <end position="846"/>
    </location>
</feature>
<feature type="compositionally biased region" description="Polar residues" evidence="8">
    <location>
        <begin position="1078"/>
        <end position="1087"/>
    </location>
</feature>
<evidence type="ECO:0000256" key="5">
    <source>
        <dbReference type="ARBA" id="ARBA00022989"/>
    </source>
</evidence>
<proteinExistence type="inferred from homology"/>
<keyword evidence="3" id="KW-0813">Transport</keyword>
<dbReference type="GO" id="GO:0005227">
    <property type="term" value="F:calcium-activated cation channel activity"/>
    <property type="evidence" value="ECO:0007669"/>
    <property type="project" value="InterPro"/>
</dbReference>
<feature type="compositionally biased region" description="Basic and acidic residues" evidence="8">
    <location>
        <begin position="805"/>
        <end position="819"/>
    </location>
</feature>
<keyword evidence="5 9" id="KW-1133">Transmembrane helix</keyword>
<dbReference type="EMBL" id="JAHCVI010000001">
    <property type="protein sequence ID" value="KAG7291259.1"/>
    <property type="molecule type" value="Genomic_DNA"/>
</dbReference>
<reference evidence="13" key="1">
    <citation type="submission" date="2023-02" db="EMBL/GenBank/DDBJ databases">
        <authorList>
            <person name="Palmer J.M."/>
        </authorList>
    </citation>
    <scope>NUCLEOTIDE SEQUENCE</scope>
    <source>
        <strain evidence="13">FW57</strain>
    </source>
</reference>
<keyword evidence="14" id="KW-1185">Reference proteome</keyword>
<keyword evidence="6 9" id="KW-0472">Membrane</keyword>
<dbReference type="PANTHER" id="PTHR13018">
    <property type="entry name" value="PROBABLE MEMBRANE PROTEIN DUF221-RELATED"/>
    <property type="match status" value="1"/>
</dbReference>
<feature type="transmembrane region" description="Helical" evidence="9">
    <location>
        <begin position="181"/>
        <end position="200"/>
    </location>
</feature>
<feature type="transmembrane region" description="Helical" evidence="9">
    <location>
        <begin position="766"/>
        <end position="783"/>
    </location>
</feature>
<dbReference type="Proteomes" id="UP001197093">
    <property type="component" value="Unassembled WGS sequence"/>
</dbReference>
<feature type="domain" description="CSC1/OSCA1-like 7TM region" evidence="10">
    <location>
        <begin position="485"/>
        <end position="757"/>
    </location>
</feature>
<feature type="transmembrane region" description="Helical" evidence="9">
    <location>
        <begin position="578"/>
        <end position="606"/>
    </location>
</feature>
<feature type="region of interest" description="Disordered" evidence="8">
    <location>
        <begin position="989"/>
        <end position="1011"/>
    </location>
</feature>
<dbReference type="Pfam" id="PF14703">
    <property type="entry name" value="PHM7_cyt"/>
    <property type="match status" value="1"/>
</dbReference>
<feature type="transmembrane region" description="Helical" evidence="9">
    <location>
        <begin position="134"/>
        <end position="153"/>
    </location>
</feature>
<evidence type="ECO:0000256" key="3">
    <source>
        <dbReference type="ARBA" id="ARBA00022448"/>
    </source>
</evidence>
<feature type="transmembrane region" description="Helical" evidence="9">
    <location>
        <begin position="626"/>
        <end position="644"/>
    </location>
</feature>
<evidence type="ECO:0000313" key="14">
    <source>
        <dbReference type="Proteomes" id="UP001197093"/>
    </source>
</evidence>
<feature type="region of interest" description="Disordered" evidence="8">
    <location>
        <begin position="888"/>
        <end position="908"/>
    </location>
</feature>
<dbReference type="InterPro" id="IPR003864">
    <property type="entry name" value="CSC1/OSCA1-like_7TM"/>
</dbReference>
<evidence type="ECO:0000256" key="9">
    <source>
        <dbReference type="SAM" id="Phobius"/>
    </source>
</evidence>
<feature type="region of interest" description="Disordered" evidence="8">
    <location>
        <begin position="805"/>
        <end position="858"/>
    </location>
</feature>
<dbReference type="InterPro" id="IPR032880">
    <property type="entry name" value="CSC1/OSCA1-like_N"/>
</dbReference>
<feature type="transmembrane region" description="Helical" evidence="9">
    <location>
        <begin position="51"/>
        <end position="75"/>
    </location>
</feature>
<evidence type="ECO:0000256" key="6">
    <source>
        <dbReference type="ARBA" id="ARBA00023136"/>
    </source>
</evidence>
<dbReference type="InterPro" id="IPR045122">
    <property type="entry name" value="Csc1-like"/>
</dbReference>
<gene>
    <name evidence="13" type="ORF">NEMBOFW57_001271</name>
</gene>
<feature type="compositionally biased region" description="Polar residues" evidence="8">
    <location>
        <begin position="889"/>
        <end position="901"/>
    </location>
</feature>
<evidence type="ECO:0000259" key="11">
    <source>
        <dbReference type="Pfam" id="PF13967"/>
    </source>
</evidence>
<evidence type="ECO:0000259" key="10">
    <source>
        <dbReference type="Pfam" id="PF02714"/>
    </source>
</evidence>
<organism evidence="13 14">
    <name type="scientific">Staphylotrichum longicolle</name>
    <dbReference type="NCBI Taxonomy" id="669026"/>
    <lineage>
        <taxon>Eukaryota</taxon>
        <taxon>Fungi</taxon>
        <taxon>Dikarya</taxon>
        <taxon>Ascomycota</taxon>
        <taxon>Pezizomycotina</taxon>
        <taxon>Sordariomycetes</taxon>
        <taxon>Sordariomycetidae</taxon>
        <taxon>Sordariales</taxon>
        <taxon>Chaetomiaceae</taxon>
        <taxon>Staphylotrichum</taxon>
    </lineage>
</organism>